<dbReference type="EMBL" id="HF936042">
    <property type="protein sequence ID" value="CCX33304.1"/>
    <property type="molecule type" value="Genomic_DNA"/>
</dbReference>
<reference evidence="1 2" key="1">
    <citation type="journal article" date="2013" name="PLoS Genet.">
        <title>The genome and development-dependent transcriptomes of Pyronema confluens: a window into fungal evolution.</title>
        <authorList>
            <person name="Traeger S."/>
            <person name="Altegoer F."/>
            <person name="Freitag M."/>
            <person name="Gabaldon T."/>
            <person name="Kempken F."/>
            <person name="Kumar A."/>
            <person name="Marcet-Houben M."/>
            <person name="Poggeler S."/>
            <person name="Stajich J.E."/>
            <person name="Nowrousian M."/>
        </authorList>
    </citation>
    <scope>NUCLEOTIDE SEQUENCE [LARGE SCALE GENOMIC DNA]</scope>
    <source>
        <strain evidence="2">CBS 100304</strain>
        <tissue evidence="1">Vegetative mycelium</tissue>
    </source>
</reference>
<dbReference type="SUPFAM" id="SSF48452">
    <property type="entry name" value="TPR-like"/>
    <property type="match status" value="1"/>
</dbReference>
<protein>
    <submittedName>
        <fullName evidence="1">Similar to kinesin, putative [Talaromyces stipitatus ATCC 10500] acc. no. XP_002485772</fullName>
    </submittedName>
</protein>
<name>U4LMG6_PYROM</name>
<evidence type="ECO:0000313" key="2">
    <source>
        <dbReference type="Proteomes" id="UP000018144"/>
    </source>
</evidence>
<dbReference type="AlphaFoldDB" id="U4LMG6"/>
<gene>
    <name evidence="1" type="ORF">PCON_14344</name>
</gene>
<dbReference type="InterPro" id="IPR011990">
    <property type="entry name" value="TPR-like_helical_dom_sf"/>
</dbReference>
<sequence length="184" mass="21085">MYEEAEKVLKDNLEDRKRVLGEVYRTFKVAQNLGFALLQQEKLEEAEDFFRYALEGQERVLRAGRLQTNRSAFLLGVSLQTQKRSYEAEPHLRRALVVMKGLNGDEESEVLACVSWLRKSVRSQKEESELGFCQRYPYFNGIKPNRRDRMNIYNSLKKAGIIDAAKLDIEGNTLGAVGFGFGVI</sequence>
<dbReference type="Gene3D" id="1.25.40.10">
    <property type="entry name" value="Tetratricopeptide repeat domain"/>
    <property type="match status" value="1"/>
</dbReference>
<keyword evidence="2" id="KW-1185">Reference proteome</keyword>
<dbReference type="Pfam" id="PF13424">
    <property type="entry name" value="TPR_12"/>
    <property type="match status" value="1"/>
</dbReference>
<dbReference type="Proteomes" id="UP000018144">
    <property type="component" value="Unassembled WGS sequence"/>
</dbReference>
<dbReference type="STRING" id="1076935.U4LMG6"/>
<proteinExistence type="predicted"/>
<accession>U4LMG6</accession>
<evidence type="ECO:0000313" key="1">
    <source>
        <dbReference type="EMBL" id="CCX33304.1"/>
    </source>
</evidence>
<organism evidence="1 2">
    <name type="scientific">Pyronema omphalodes (strain CBS 100304)</name>
    <name type="common">Pyronema confluens</name>
    <dbReference type="NCBI Taxonomy" id="1076935"/>
    <lineage>
        <taxon>Eukaryota</taxon>
        <taxon>Fungi</taxon>
        <taxon>Dikarya</taxon>
        <taxon>Ascomycota</taxon>
        <taxon>Pezizomycotina</taxon>
        <taxon>Pezizomycetes</taxon>
        <taxon>Pezizales</taxon>
        <taxon>Pyronemataceae</taxon>
        <taxon>Pyronema</taxon>
    </lineage>
</organism>